<organism evidence="2 3">
    <name type="scientific">Plasmopara halstedii</name>
    <name type="common">Downy mildew of sunflower</name>
    <dbReference type="NCBI Taxonomy" id="4781"/>
    <lineage>
        <taxon>Eukaryota</taxon>
        <taxon>Sar</taxon>
        <taxon>Stramenopiles</taxon>
        <taxon>Oomycota</taxon>
        <taxon>Peronosporomycetes</taxon>
        <taxon>Peronosporales</taxon>
        <taxon>Peronosporaceae</taxon>
        <taxon>Plasmopara</taxon>
    </lineage>
</organism>
<sequence>MTFEESVTSFYVAFAEQQLDQVCQALSDMRIYSVNTISNDKEGEGVHDEMLRSCETKALSLQDTALSRLQTACERSDVDADAALTAFSHCVALGAAHEAASKFSRCLKGIFDTQARASFNRVKASKQAAKVNEHGYFDRACYVEAISEILTGATDIMNAVADVTTDLLVLKLVLEPIHASCAGIVLEIVQTYAADARIVAWERRANVQAQRDPKQALQEDEVEADESLQMIDLILDELASIIRVLVSYTAFLITVCEGLGQQDRNEGFEAKVHELSGVYVMLERFYVFQSVHKATVIAEPQELEHGVYVSSVVEDVSFVLNKAFFRASQCLNYHTALSIVIVLVDALESQYLQAVLTLPSRPCVIPLFPMKAATAQISRQDNSSDAQNHHSEISFSDILLRVVDEDLERTLQEEARHIMTINSAYMSGEFVSALQEKIDEFSSAIFATDAPILECLPTPIQNITDAFRSIVSNEIQEVLARTLHKRLPQVLNYEMDEQLQYVLTSAQYDALELQGSLLVRLVEREVSTNSELQRYERVLCRAPFEDLVEAATQYLTSCLESALFTSRKRFNDLGALQLEREITDILTRISSLVPHRSLRRAFTRLFQVIFVLNLVQPSHVLDYVSNLRNEFTPEMIETLLRMRVEFQSEDIMHAIEDISKAK</sequence>
<dbReference type="OrthoDB" id="47059at2759"/>
<evidence type="ECO:0000313" key="2">
    <source>
        <dbReference type="EMBL" id="CEG50506.1"/>
    </source>
</evidence>
<proteinExistence type="predicted"/>
<feature type="domain" description="COG4 transport protein middle alpha-helical bundle" evidence="1">
    <location>
        <begin position="50"/>
        <end position="357"/>
    </location>
</feature>
<keyword evidence="3" id="KW-1185">Reference proteome</keyword>
<dbReference type="PANTHER" id="PTHR24016">
    <property type="entry name" value="CONSERVED OLIGOMERIC GOLGI COMPLEX SUBUNIT 4"/>
    <property type="match status" value="1"/>
</dbReference>
<protein>
    <submittedName>
        <fullName evidence="2">Golgi transport complex COD1 protein</fullName>
    </submittedName>
</protein>
<dbReference type="SMART" id="SM00762">
    <property type="entry name" value="Cog4"/>
    <property type="match status" value="1"/>
</dbReference>
<dbReference type="OMA" id="PIHASCA"/>
<evidence type="ECO:0000313" key="3">
    <source>
        <dbReference type="Proteomes" id="UP000054928"/>
    </source>
</evidence>
<dbReference type="STRING" id="4781.A0A0P1B6S4"/>
<accession>A0A0P1B6S4</accession>
<dbReference type="RefSeq" id="XP_024586875.1">
    <property type="nucleotide sequence ID" value="XM_024718390.1"/>
</dbReference>
<reference evidence="3" key="1">
    <citation type="submission" date="2014-09" db="EMBL/GenBank/DDBJ databases">
        <authorList>
            <person name="Sharma Rahul"/>
            <person name="Thines Marco"/>
        </authorList>
    </citation>
    <scope>NUCLEOTIDE SEQUENCE [LARGE SCALE GENOMIC DNA]</scope>
</reference>
<dbReference type="AlphaFoldDB" id="A0A0P1B6S4"/>
<dbReference type="InterPro" id="IPR048682">
    <property type="entry name" value="COG4"/>
</dbReference>
<evidence type="ECO:0000259" key="1">
    <source>
        <dbReference type="SMART" id="SM00762"/>
    </source>
</evidence>
<dbReference type="Pfam" id="PF20662">
    <property type="entry name" value="COG4_C"/>
    <property type="match status" value="1"/>
</dbReference>
<dbReference type="Gene3D" id="1.20.58.1970">
    <property type="match status" value="1"/>
</dbReference>
<dbReference type="Proteomes" id="UP000054928">
    <property type="component" value="Unassembled WGS sequence"/>
</dbReference>
<dbReference type="InterPro" id="IPR048684">
    <property type="entry name" value="COG4_C"/>
</dbReference>
<dbReference type="EMBL" id="CCYD01000116">
    <property type="protein sequence ID" value="CEG50506.1"/>
    <property type="molecule type" value="Genomic_DNA"/>
</dbReference>
<dbReference type="Pfam" id="PF08318">
    <property type="entry name" value="COG4_m"/>
    <property type="match status" value="1"/>
</dbReference>
<dbReference type="GeneID" id="36395700"/>
<name>A0A0P1B6S4_PLAHL</name>
<dbReference type="InterPro" id="IPR013167">
    <property type="entry name" value="COG4_M"/>
</dbReference>
<dbReference type="PANTHER" id="PTHR24016:SF0">
    <property type="entry name" value="CONSERVED OLIGOMERIC GOLGI COMPLEX SUBUNIT 4"/>
    <property type="match status" value="1"/>
</dbReference>